<evidence type="ECO:0000256" key="3">
    <source>
        <dbReference type="SAM" id="Phobius"/>
    </source>
</evidence>
<organism evidence="4 5">
    <name type="scientific">Oldenlandia corymbosa var. corymbosa</name>
    <dbReference type="NCBI Taxonomy" id="529605"/>
    <lineage>
        <taxon>Eukaryota</taxon>
        <taxon>Viridiplantae</taxon>
        <taxon>Streptophyta</taxon>
        <taxon>Embryophyta</taxon>
        <taxon>Tracheophyta</taxon>
        <taxon>Spermatophyta</taxon>
        <taxon>Magnoliopsida</taxon>
        <taxon>eudicotyledons</taxon>
        <taxon>Gunneridae</taxon>
        <taxon>Pentapetalae</taxon>
        <taxon>asterids</taxon>
        <taxon>lamiids</taxon>
        <taxon>Gentianales</taxon>
        <taxon>Rubiaceae</taxon>
        <taxon>Rubioideae</taxon>
        <taxon>Spermacoceae</taxon>
        <taxon>Hedyotis-Oldenlandia complex</taxon>
        <taxon>Oldenlandia</taxon>
    </lineage>
</organism>
<feature type="transmembrane region" description="Helical" evidence="3">
    <location>
        <begin position="182"/>
        <end position="203"/>
    </location>
</feature>
<keyword evidence="1" id="KW-0489">Methyltransferase</keyword>
<evidence type="ECO:0000256" key="2">
    <source>
        <dbReference type="ARBA" id="ARBA00022679"/>
    </source>
</evidence>
<keyword evidence="2" id="KW-0808">Transferase</keyword>
<dbReference type="SUPFAM" id="SSF53335">
    <property type="entry name" value="S-adenosyl-L-methionine-dependent methyltransferases"/>
    <property type="match status" value="1"/>
</dbReference>
<dbReference type="GO" id="GO:0032259">
    <property type="term" value="P:methylation"/>
    <property type="evidence" value="ECO:0007669"/>
    <property type="project" value="UniProtKB-KW"/>
</dbReference>
<dbReference type="PANTHER" id="PTHR43619">
    <property type="entry name" value="S-ADENOSYL-L-METHIONINE-DEPENDENT METHYLTRANSFERASE YKTD-RELATED"/>
    <property type="match status" value="1"/>
</dbReference>
<sequence>MDTRPYRLNWPRSTLIFDISPEKVFTAASLKLKEVGAKTGRSCLFIHIPSESSDIEVIMRKKGFKGTRPSFWVLQGLPLLNLVSFKEILNVVSNLAIKGCLLLGELPSWLSETEVSSKSTQNQWIDNLFMSHGFQVNMIQYDQVARDFRKELKEDGNRNILFVAEQLRYSDDQVKHPTSSIMILYCQNTVVLFSFFLASFFMIMNFLPISRYHYAYVEFLIKEDKIYACFSTKHDGNCVELHDC</sequence>
<dbReference type="Proteomes" id="UP001161247">
    <property type="component" value="Chromosome 5"/>
</dbReference>
<gene>
    <name evidence="4" type="ORF">OLC1_LOCUS14118</name>
</gene>
<evidence type="ECO:0000313" key="4">
    <source>
        <dbReference type="EMBL" id="CAI9105416.1"/>
    </source>
</evidence>
<evidence type="ECO:0000313" key="5">
    <source>
        <dbReference type="Proteomes" id="UP001161247"/>
    </source>
</evidence>
<evidence type="ECO:0000256" key="1">
    <source>
        <dbReference type="ARBA" id="ARBA00022603"/>
    </source>
</evidence>
<keyword evidence="3" id="KW-1133">Transmembrane helix</keyword>
<protein>
    <submittedName>
        <fullName evidence="4">OLC1v1004331C1</fullName>
    </submittedName>
</protein>
<dbReference type="EMBL" id="OX459122">
    <property type="protein sequence ID" value="CAI9105416.1"/>
    <property type="molecule type" value="Genomic_DNA"/>
</dbReference>
<keyword evidence="3" id="KW-0812">Transmembrane</keyword>
<dbReference type="InterPro" id="IPR007213">
    <property type="entry name" value="Ppm1/Ppm2/Tcmp"/>
</dbReference>
<dbReference type="InterPro" id="IPR029063">
    <property type="entry name" value="SAM-dependent_MTases_sf"/>
</dbReference>
<reference evidence="4" key="1">
    <citation type="submission" date="2023-03" db="EMBL/GenBank/DDBJ databases">
        <authorList>
            <person name="Julca I."/>
        </authorList>
    </citation>
    <scope>NUCLEOTIDE SEQUENCE</scope>
</reference>
<dbReference type="AlphaFoldDB" id="A0AAV1DC37"/>
<dbReference type="Pfam" id="PF04072">
    <property type="entry name" value="LCM"/>
    <property type="match status" value="1"/>
</dbReference>
<proteinExistence type="predicted"/>
<keyword evidence="5" id="KW-1185">Reference proteome</keyword>
<accession>A0AAV1DC37</accession>
<dbReference type="PANTHER" id="PTHR43619:SF2">
    <property type="entry name" value="S-ADENOSYL-L-METHIONINE-DEPENDENT METHYLTRANSFERASES SUPERFAMILY PROTEIN"/>
    <property type="match status" value="1"/>
</dbReference>
<dbReference type="Gene3D" id="3.40.50.150">
    <property type="entry name" value="Vaccinia Virus protein VP39"/>
    <property type="match status" value="1"/>
</dbReference>
<name>A0AAV1DC37_OLDCO</name>
<dbReference type="GO" id="GO:0008168">
    <property type="term" value="F:methyltransferase activity"/>
    <property type="evidence" value="ECO:0007669"/>
    <property type="project" value="UniProtKB-KW"/>
</dbReference>
<keyword evidence="3" id="KW-0472">Membrane</keyword>